<dbReference type="Pfam" id="PF13193">
    <property type="entry name" value="AMP-binding_C"/>
    <property type="match status" value="1"/>
</dbReference>
<gene>
    <name evidence="2" type="ORF">ACFQDH_16480</name>
</gene>
<dbReference type="InterPro" id="IPR045851">
    <property type="entry name" value="AMP-bd_C_sf"/>
</dbReference>
<proteinExistence type="predicted"/>
<dbReference type="InterPro" id="IPR025110">
    <property type="entry name" value="AMP-bd_C"/>
</dbReference>
<accession>A0ABW2AIP9</accession>
<organism evidence="2 3">
    <name type="scientific">Flexivirga alba</name>
    <dbReference type="NCBI Taxonomy" id="702742"/>
    <lineage>
        <taxon>Bacteria</taxon>
        <taxon>Bacillati</taxon>
        <taxon>Actinomycetota</taxon>
        <taxon>Actinomycetes</taxon>
        <taxon>Micrococcales</taxon>
        <taxon>Dermacoccaceae</taxon>
        <taxon>Flexivirga</taxon>
    </lineage>
</organism>
<protein>
    <recommendedName>
        <fullName evidence="1">AMP-binding enzyme C-terminal domain-containing protein</fullName>
    </recommendedName>
</protein>
<feature type="domain" description="AMP-binding enzyme C-terminal" evidence="1">
    <location>
        <begin position="13"/>
        <end position="92"/>
    </location>
</feature>
<reference evidence="3" key="1">
    <citation type="journal article" date="2019" name="Int. J. Syst. Evol. Microbiol.">
        <title>The Global Catalogue of Microorganisms (GCM) 10K type strain sequencing project: providing services to taxonomists for standard genome sequencing and annotation.</title>
        <authorList>
            <consortium name="The Broad Institute Genomics Platform"/>
            <consortium name="The Broad Institute Genome Sequencing Center for Infectious Disease"/>
            <person name="Wu L."/>
            <person name="Ma J."/>
        </authorList>
    </citation>
    <scope>NUCLEOTIDE SEQUENCE [LARGE SCALE GENOMIC DNA]</scope>
    <source>
        <strain evidence="3">CCUG 58127</strain>
    </source>
</reference>
<dbReference type="InterPro" id="IPR050237">
    <property type="entry name" value="ATP-dep_AMP-bd_enzyme"/>
</dbReference>
<evidence type="ECO:0000313" key="2">
    <source>
        <dbReference type="EMBL" id="MFC6706809.1"/>
    </source>
</evidence>
<evidence type="ECO:0000259" key="1">
    <source>
        <dbReference type="Pfam" id="PF13193"/>
    </source>
</evidence>
<dbReference type="Gene3D" id="3.30.300.30">
    <property type="match status" value="1"/>
</dbReference>
<sequence>MINSGGENIYPEEIEHVLARCPDLREVVVIGTPDDKWGSAVTAFVVGATGDSPSQTIAKVERFARFQSGLPSMKRPKRFVVVDQIPKSAVGKILRCRLVEGDFTHLADSSEGTTT</sequence>
<dbReference type="PANTHER" id="PTHR43767:SF1">
    <property type="entry name" value="NONRIBOSOMAL PEPTIDE SYNTHASE PES1 (EUROFUNG)-RELATED"/>
    <property type="match status" value="1"/>
</dbReference>
<dbReference type="RefSeq" id="WP_382404885.1">
    <property type="nucleotide sequence ID" value="NZ_JBHSWH010000001.1"/>
</dbReference>
<evidence type="ECO:0000313" key="3">
    <source>
        <dbReference type="Proteomes" id="UP001596298"/>
    </source>
</evidence>
<keyword evidence="3" id="KW-1185">Reference proteome</keyword>
<dbReference type="Proteomes" id="UP001596298">
    <property type="component" value="Unassembled WGS sequence"/>
</dbReference>
<dbReference type="EMBL" id="JBHSWH010000001">
    <property type="protein sequence ID" value="MFC6706809.1"/>
    <property type="molecule type" value="Genomic_DNA"/>
</dbReference>
<name>A0ABW2AIP9_9MICO</name>
<dbReference type="PANTHER" id="PTHR43767">
    <property type="entry name" value="LONG-CHAIN-FATTY-ACID--COA LIGASE"/>
    <property type="match status" value="1"/>
</dbReference>
<dbReference type="SUPFAM" id="SSF56801">
    <property type="entry name" value="Acetyl-CoA synthetase-like"/>
    <property type="match status" value="1"/>
</dbReference>
<comment type="caution">
    <text evidence="2">The sequence shown here is derived from an EMBL/GenBank/DDBJ whole genome shotgun (WGS) entry which is preliminary data.</text>
</comment>